<dbReference type="GeneID" id="40077611"/>
<dbReference type="KEGG" id="vg:40077611"/>
<dbReference type="EMBL" id="KU160665">
    <property type="protein sequence ID" value="ALY10322.1"/>
    <property type="molecule type" value="Genomic_DNA"/>
</dbReference>
<protein>
    <submittedName>
        <fullName evidence="1">Uncharacterized protein</fullName>
    </submittedName>
</protein>
<name>A0A0U4K1I9_9CAUD</name>
<evidence type="ECO:0000313" key="2">
    <source>
        <dbReference type="Proteomes" id="UP000226440"/>
    </source>
</evidence>
<organism evidence="1 2">
    <name type="scientific">Arthrobacter phage Sonny</name>
    <dbReference type="NCBI Taxonomy" id="1772315"/>
    <lineage>
        <taxon>Viruses</taxon>
        <taxon>Duplodnaviria</taxon>
        <taxon>Heunggongvirae</taxon>
        <taxon>Uroviricota</taxon>
        <taxon>Caudoviricetes</taxon>
        <taxon>Berryhillviridae</taxon>
        <taxon>Marthavirus</taxon>
        <taxon>Marthavirus shade</taxon>
    </lineage>
</organism>
<proteinExistence type="predicted"/>
<gene>
    <name evidence="1" type="primary">54</name>
    <name evidence="1" type="ORF">SONNY_54</name>
</gene>
<dbReference type="Proteomes" id="UP000226440">
    <property type="component" value="Genome"/>
</dbReference>
<sequence>MTAIYEALRAEQTAEARARQADANRQQKMLDFIAVAEKFTDVCRLLTQGEQLLVAHAETNVAPDASSVELVHMFTDERGMQYVVRGEFEGDGLPPFDILLQGAADSVRAVASSAGLLDLEERLTF</sequence>
<reference evidence="1 2" key="1">
    <citation type="submission" date="2015-11" db="EMBL/GenBank/DDBJ databases">
        <authorList>
            <person name="Lee I.Y."/>
            <person name="Guerrero C.A."/>
            <person name="Bowman C.A."/>
            <person name="Russell D.A."/>
            <person name="Pope W.H."/>
            <person name="Jacobs-Sera D."/>
            <person name="Hendrix R.W."/>
            <person name="Hatfull G.F."/>
        </authorList>
    </citation>
    <scope>NUCLEOTIDE SEQUENCE [LARGE SCALE GENOMIC DNA]</scope>
</reference>
<evidence type="ECO:0000313" key="1">
    <source>
        <dbReference type="EMBL" id="ALY10322.1"/>
    </source>
</evidence>
<dbReference type="RefSeq" id="YP_009601764.1">
    <property type="nucleotide sequence ID" value="NC_041933.1"/>
</dbReference>
<accession>A0A0U4K1I9</accession>